<evidence type="ECO:0000313" key="3">
    <source>
        <dbReference type="Proteomes" id="UP001460270"/>
    </source>
</evidence>
<feature type="compositionally biased region" description="Polar residues" evidence="1">
    <location>
        <begin position="209"/>
        <end position="218"/>
    </location>
</feature>
<protein>
    <submittedName>
        <fullName evidence="2">Uncharacterized protein</fullName>
    </submittedName>
</protein>
<feature type="region of interest" description="Disordered" evidence="1">
    <location>
        <begin position="123"/>
        <end position="144"/>
    </location>
</feature>
<gene>
    <name evidence="2" type="ORF">WMY93_025379</name>
</gene>
<feature type="region of interest" description="Disordered" evidence="1">
    <location>
        <begin position="192"/>
        <end position="218"/>
    </location>
</feature>
<dbReference type="AlphaFoldDB" id="A0AAW0N7V5"/>
<sequence>METTLNAQSGLNVGRPHVRAFSALCTQVYTEMSTLQEGHFDFSLPGSCDTVTVSTPNPGLSTRTHVHSASKSAAHESRKTVSEPCLSLFTDSSPVQELTGPEDTNQGQTPVCLFLMSTVNKEHDQTVDEQDEGDRRHPSVKTSRTKISLRNLFKRRKCAVSSETFSEIPQKQETPVHLFFGSSVVQENHKTAAEPNREGGWGEGGIEGQRSSCSPRSGHGSQDLSVMFCLQTCPTLQHTADPRKVQCALGGRVQGIAVTSDTKQCQCQTNRVQFGEGGFYQAYNHLPGGNHPRAA</sequence>
<accession>A0AAW0N7V5</accession>
<reference evidence="3" key="1">
    <citation type="submission" date="2024-04" db="EMBL/GenBank/DDBJ databases">
        <title>Salinicola lusitanus LLJ914,a marine bacterium isolated from the Okinawa Trough.</title>
        <authorList>
            <person name="Li J."/>
        </authorList>
    </citation>
    <scope>NUCLEOTIDE SEQUENCE [LARGE SCALE GENOMIC DNA]</scope>
</reference>
<keyword evidence="3" id="KW-1185">Reference proteome</keyword>
<organism evidence="2 3">
    <name type="scientific">Mugilogobius chulae</name>
    <name type="common">yellowstripe goby</name>
    <dbReference type="NCBI Taxonomy" id="88201"/>
    <lineage>
        <taxon>Eukaryota</taxon>
        <taxon>Metazoa</taxon>
        <taxon>Chordata</taxon>
        <taxon>Craniata</taxon>
        <taxon>Vertebrata</taxon>
        <taxon>Euteleostomi</taxon>
        <taxon>Actinopterygii</taxon>
        <taxon>Neopterygii</taxon>
        <taxon>Teleostei</taxon>
        <taxon>Neoteleostei</taxon>
        <taxon>Acanthomorphata</taxon>
        <taxon>Gobiaria</taxon>
        <taxon>Gobiiformes</taxon>
        <taxon>Gobioidei</taxon>
        <taxon>Gobiidae</taxon>
        <taxon>Gobionellinae</taxon>
        <taxon>Mugilogobius</taxon>
    </lineage>
</organism>
<evidence type="ECO:0000313" key="2">
    <source>
        <dbReference type="EMBL" id="KAK7889819.1"/>
    </source>
</evidence>
<dbReference type="EMBL" id="JBBPFD010000018">
    <property type="protein sequence ID" value="KAK7889819.1"/>
    <property type="molecule type" value="Genomic_DNA"/>
</dbReference>
<dbReference type="Proteomes" id="UP001460270">
    <property type="component" value="Unassembled WGS sequence"/>
</dbReference>
<comment type="caution">
    <text evidence="2">The sequence shown here is derived from an EMBL/GenBank/DDBJ whole genome shotgun (WGS) entry which is preliminary data.</text>
</comment>
<proteinExistence type="predicted"/>
<evidence type="ECO:0000256" key="1">
    <source>
        <dbReference type="SAM" id="MobiDB-lite"/>
    </source>
</evidence>
<name>A0AAW0N7V5_9GOBI</name>